<dbReference type="PROSITE" id="PS50817">
    <property type="entry name" value="INTEIN_N_TER"/>
    <property type="match status" value="1"/>
</dbReference>
<dbReference type="InterPro" id="IPR006141">
    <property type="entry name" value="Intein_N"/>
</dbReference>
<dbReference type="InterPro" id="IPR028992">
    <property type="entry name" value="Hedgehog/Intein_dom"/>
</dbReference>
<comment type="caution">
    <text evidence="2">The sequence shown here is derived from an EMBL/GenBank/DDBJ whole genome shotgun (WGS) entry which is preliminary data.</text>
</comment>
<name>A0ABT9JED8_9RHOB</name>
<evidence type="ECO:0000313" key="3">
    <source>
        <dbReference type="Proteomes" id="UP001224997"/>
    </source>
</evidence>
<sequence>MPTYRMIYLGNFADIDPNESSTNAEAATGIFAGRSIGGSTDPLHGRVLDVTMNDSNGDGQIYHDNYSGSQERISYQLGDPPVSYSREIDGAFLASGTQVVRLLPDGRTDTVTTTIRVFQDTAGNTFMIPPPVTGGEPGEVQAVTTYPIVGIRLPAARNFTTQLGIASADRYNLQGFVPCFAAGTLIRTPDGEARVEDLAVGDPVWTRDHGIQPIRWRGLRRLDAAELAANPRLRPVRIRAGALGPNRPAQDLTVSPQHRVLIRSQIAQRMFSAPELLVAACQLTEVPGIEIVADAPGVTYVHLLFDRHEVLMSNGAETESLFPGPQALLALGPAAEEILTLFPELRDDATGFPAARPFASGRRARQLAGRHAAKSRALTC</sequence>
<evidence type="ECO:0000259" key="1">
    <source>
        <dbReference type="Pfam" id="PF13403"/>
    </source>
</evidence>
<dbReference type="Gene3D" id="2.170.16.10">
    <property type="entry name" value="Hedgehog/Intein (Hint) domain"/>
    <property type="match status" value="1"/>
</dbReference>
<accession>A0ABT9JED8</accession>
<dbReference type="Pfam" id="PF13403">
    <property type="entry name" value="Hint_2"/>
    <property type="match status" value="1"/>
</dbReference>
<organism evidence="2 3">
    <name type="scientific">Paracoccus spongiarum</name>
    <dbReference type="NCBI Taxonomy" id="3064387"/>
    <lineage>
        <taxon>Bacteria</taxon>
        <taxon>Pseudomonadati</taxon>
        <taxon>Pseudomonadota</taxon>
        <taxon>Alphaproteobacteria</taxon>
        <taxon>Rhodobacterales</taxon>
        <taxon>Paracoccaceae</taxon>
        <taxon>Paracoccus</taxon>
    </lineage>
</organism>
<reference evidence="2 3" key="1">
    <citation type="submission" date="2023-08" db="EMBL/GenBank/DDBJ databases">
        <authorList>
            <person name="Park J.-S."/>
        </authorList>
    </citation>
    <scope>NUCLEOTIDE SEQUENCE [LARGE SCALE GENOMIC DNA]</scope>
    <source>
        <strain evidence="2 3">2205BS29-5</strain>
    </source>
</reference>
<dbReference type="InterPro" id="IPR036844">
    <property type="entry name" value="Hint_dom_sf"/>
</dbReference>
<feature type="domain" description="Hedgehog/Intein (Hint)" evidence="1">
    <location>
        <begin position="178"/>
        <end position="324"/>
    </location>
</feature>
<dbReference type="Proteomes" id="UP001224997">
    <property type="component" value="Unassembled WGS sequence"/>
</dbReference>
<proteinExistence type="predicted"/>
<keyword evidence="3" id="KW-1185">Reference proteome</keyword>
<dbReference type="EMBL" id="JAVAMQ010000013">
    <property type="protein sequence ID" value="MDP5308200.1"/>
    <property type="molecule type" value="Genomic_DNA"/>
</dbReference>
<gene>
    <name evidence="2" type="ORF">Q5Y72_14000</name>
</gene>
<dbReference type="SUPFAM" id="SSF51294">
    <property type="entry name" value="Hedgehog/intein (Hint) domain"/>
    <property type="match status" value="1"/>
</dbReference>
<dbReference type="RefSeq" id="WP_305964044.1">
    <property type="nucleotide sequence ID" value="NZ_JAVAMQ010000013.1"/>
</dbReference>
<protein>
    <submittedName>
        <fullName evidence="2">Hint domain-containing protein</fullName>
    </submittedName>
</protein>
<evidence type="ECO:0000313" key="2">
    <source>
        <dbReference type="EMBL" id="MDP5308200.1"/>
    </source>
</evidence>